<keyword evidence="2" id="KW-1185">Reference proteome</keyword>
<reference evidence="1" key="1">
    <citation type="submission" date="2019-08" db="EMBL/GenBank/DDBJ databases">
        <title>The genome of the North American firefly Photinus pyralis.</title>
        <authorList>
            <consortium name="Photinus pyralis genome working group"/>
            <person name="Fallon T.R."/>
            <person name="Sander Lower S.E."/>
            <person name="Weng J.-K."/>
        </authorList>
    </citation>
    <scope>NUCLEOTIDE SEQUENCE</scope>
    <source>
        <strain evidence="1">TRF0915ILg1</strain>
        <tissue evidence="1">Whole body</tissue>
    </source>
</reference>
<dbReference type="AlphaFoldDB" id="A0A8K0CN22"/>
<dbReference type="Proteomes" id="UP000801492">
    <property type="component" value="Unassembled WGS sequence"/>
</dbReference>
<protein>
    <submittedName>
        <fullName evidence="1">Uncharacterized protein</fullName>
    </submittedName>
</protein>
<proteinExistence type="predicted"/>
<accession>A0A8K0CN22</accession>
<gene>
    <name evidence="1" type="ORF">ILUMI_15720</name>
</gene>
<comment type="caution">
    <text evidence="1">The sequence shown here is derived from an EMBL/GenBank/DDBJ whole genome shotgun (WGS) entry which is preliminary data.</text>
</comment>
<sequence>MPRSKSKRSMKKAVEAATRLTEKQISVDFMIIWMTSTSALDPPPKRIWNQNETKVMTVHNPPQIVAPIGAEQVGNITQAERE</sequence>
<organism evidence="1 2">
    <name type="scientific">Ignelater luminosus</name>
    <name type="common">Cucubano</name>
    <name type="synonym">Pyrophorus luminosus</name>
    <dbReference type="NCBI Taxonomy" id="2038154"/>
    <lineage>
        <taxon>Eukaryota</taxon>
        <taxon>Metazoa</taxon>
        <taxon>Ecdysozoa</taxon>
        <taxon>Arthropoda</taxon>
        <taxon>Hexapoda</taxon>
        <taxon>Insecta</taxon>
        <taxon>Pterygota</taxon>
        <taxon>Neoptera</taxon>
        <taxon>Endopterygota</taxon>
        <taxon>Coleoptera</taxon>
        <taxon>Polyphaga</taxon>
        <taxon>Elateriformia</taxon>
        <taxon>Elateroidea</taxon>
        <taxon>Elateridae</taxon>
        <taxon>Agrypninae</taxon>
        <taxon>Pyrophorini</taxon>
        <taxon>Ignelater</taxon>
    </lineage>
</organism>
<name>A0A8K0CN22_IGNLU</name>
<evidence type="ECO:0000313" key="2">
    <source>
        <dbReference type="Proteomes" id="UP000801492"/>
    </source>
</evidence>
<evidence type="ECO:0000313" key="1">
    <source>
        <dbReference type="EMBL" id="KAF2890453.1"/>
    </source>
</evidence>
<dbReference type="EMBL" id="VTPC01052195">
    <property type="protein sequence ID" value="KAF2890453.1"/>
    <property type="molecule type" value="Genomic_DNA"/>
</dbReference>